<dbReference type="GO" id="GO:0004177">
    <property type="term" value="F:aminopeptidase activity"/>
    <property type="evidence" value="ECO:0007669"/>
    <property type="project" value="UniProtKB-KW"/>
</dbReference>
<evidence type="ECO:0000256" key="6">
    <source>
        <dbReference type="ARBA" id="ARBA00022670"/>
    </source>
</evidence>
<gene>
    <name evidence="12" type="ORF">QTG54_000700</name>
</gene>
<proteinExistence type="inferred from homology"/>
<dbReference type="GO" id="GO:0008270">
    <property type="term" value="F:zinc ion binding"/>
    <property type="evidence" value="ECO:0007669"/>
    <property type="project" value="InterPro"/>
</dbReference>
<evidence type="ECO:0000313" key="12">
    <source>
        <dbReference type="EMBL" id="KAK1748761.1"/>
    </source>
</evidence>
<keyword evidence="9 11" id="KW-0862">Zinc</keyword>
<comment type="similarity">
    <text evidence="3 11">Belongs to the peptidase M18 family.</text>
</comment>
<evidence type="ECO:0000313" key="13">
    <source>
        <dbReference type="Proteomes" id="UP001224775"/>
    </source>
</evidence>
<accession>A0AAD8YLG2</accession>
<evidence type="ECO:0000256" key="11">
    <source>
        <dbReference type="RuleBase" id="RU004386"/>
    </source>
</evidence>
<keyword evidence="6 11" id="KW-0645">Protease</keyword>
<evidence type="ECO:0000256" key="1">
    <source>
        <dbReference type="ARBA" id="ARBA00001335"/>
    </source>
</evidence>
<evidence type="ECO:0000256" key="3">
    <source>
        <dbReference type="ARBA" id="ARBA00008290"/>
    </source>
</evidence>
<reference evidence="12" key="1">
    <citation type="submission" date="2023-06" db="EMBL/GenBank/DDBJ databases">
        <title>Survivors Of The Sea: Transcriptome response of Skeletonema marinoi to long-term dormancy.</title>
        <authorList>
            <person name="Pinder M.I.M."/>
            <person name="Kourtchenko O."/>
            <person name="Robertson E.K."/>
            <person name="Larsson T."/>
            <person name="Maumus F."/>
            <person name="Osuna-Cruz C.M."/>
            <person name="Vancaester E."/>
            <person name="Stenow R."/>
            <person name="Vandepoele K."/>
            <person name="Ploug H."/>
            <person name="Bruchert V."/>
            <person name="Godhe A."/>
            <person name="Topel M."/>
        </authorList>
    </citation>
    <scope>NUCLEOTIDE SEQUENCE</scope>
    <source>
        <strain evidence="12">R05AC</strain>
    </source>
</reference>
<comment type="cofactor">
    <cofactor evidence="2">
        <name>Zn(2+)</name>
        <dbReference type="ChEBI" id="CHEBI:29105"/>
    </cofactor>
</comment>
<keyword evidence="7 11" id="KW-0479">Metal-binding</keyword>
<dbReference type="Gene3D" id="2.30.250.10">
    <property type="entry name" value="Aminopeptidase i, Domain 2"/>
    <property type="match status" value="1"/>
</dbReference>
<dbReference type="EC" id="3.4.11.21" evidence="4"/>
<name>A0AAD8YLG2_9STRA</name>
<dbReference type="PRINTS" id="PR00932">
    <property type="entry name" value="AMINO1PTASE"/>
</dbReference>
<dbReference type="GO" id="GO:0008237">
    <property type="term" value="F:metallopeptidase activity"/>
    <property type="evidence" value="ECO:0007669"/>
    <property type="project" value="UniProtKB-KW"/>
</dbReference>
<evidence type="ECO:0000256" key="8">
    <source>
        <dbReference type="ARBA" id="ARBA00022801"/>
    </source>
</evidence>
<dbReference type="GO" id="GO:0006508">
    <property type="term" value="P:proteolysis"/>
    <property type="evidence" value="ECO:0007669"/>
    <property type="project" value="UniProtKB-KW"/>
</dbReference>
<dbReference type="Pfam" id="PF02127">
    <property type="entry name" value="Peptidase_M18"/>
    <property type="match status" value="1"/>
</dbReference>
<dbReference type="EMBL" id="JATAAI010000001">
    <property type="protein sequence ID" value="KAK1748761.1"/>
    <property type="molecule type" value="Genomic_DNA"/>
</dbReference>
<sequence length="325" mass="35364">MVRIAKPIARVSTLCIHLQTAEERGSFKINKEEHLSPILGTQSLLESGAKAQLNQFDDDDWRKAQEPALLKLIASELGIETKQIANFELGLFDIQPASLGGIQSEFLNSARLDNLATCFVALESIVDYSKSEDLADDDMISLIALFDHEEIGSQSTHGAGSPVMAEAVKRITSAFCDVVNVEAHSSAVRRSFVMSVDQAHAVHPNYASKHEKSHGPKMNAGVVLKTNQNQRYATNGVTGFIAREIGRKANTPMQEFVVRSDCPCGTTIGPIISSNTGIRTVDLGMPQLSMHSCREVMGIADLSHGLSIFGSFFKNFNEIDESLEG</sequence>
<dbReference type="GO" id="GO:0005737">
    <property type="term" value="C:cytoplasm"/>
    <property type="evidence" value="ECO:0007669"/>
    <property type="project" value="UniProtKB-ARBA"/>
</dbReference>
<dbReference type="InterPro" id="IPR023358">
    <property type="entry name" value="Peptidase_M18_dom2"/>
</dbReference>
<evidence type="ECO:0000256" key="5">
    <source>
        <dbReference type="ARBA" id="ARBA00022438"/>
    </source>
</evidence>
<keyword evidence="5 11" id="KW-0031">Aminopeptidase</keyword>
<keyword evidence="8 11" id="KW-0378">Hydrolase</keyword>
<protein>
    <recommendedName>
        <fullName evidence="4">aspartyl aminopeptidase</fullName>
        <ecNumber evidence="4">3.4.11.21</ecNumber>
    </recommendedName>
</protein>
<evidence type="ECO:0000256" key="7">
    <source>
        <dbReference type="ARBA" id="ARBA00022723"/>
    </source>
</evidence>
<dbReference type="PANTHER" id="PTHR28570">
    <property type="entry name" value="ASPARTYL AMINOPEPTIDASE"/>
    <property type="match status" value="1"/>
</dbReference>
<dbReference type="SUPFAM" id="SSF101821">
    <property type="entry name" value="Aminopeptidase/glucanase lid domain"/>
    <property type="match status" value="1"/>
</dbReference>
<comment type="catalytic activity">
    <reaction evidence="1">
        <text>Release of an N-terminal aspartate or glutamate from a peptide, with a preference for aspartate.</text>
        <dbReference type="EC" id="3.4.11.21"/>
    </reaction>
</comment>
<dbReference type="SUPFAM" id="SSF53187">
    <property type="entry name" value="Zn-dependent exopeptidases"/>
    <property type="match status" value="1"/>
</dbReference>
<evidence type="ECO:0000256" key="9">
    <source>
        <dbReference type="ARBA" id="ARBA00022833"/>
    </source>
</evidence>
<keyword evidence="10 11" id="KW-0482">Metalloprotease</keyword>
<dbReference type="AlphaFoldDB" id="A0AAD8YLG2"/>
<dbReference type="InterPro" id="IPR001948">
    <property type="entry name" value="Peptidase_M18"/>
</dbReference>
<dbReference type="PANTHER" id="PTHR28570:SF3">
    <property type="entry name" value="ASPARTYL AMINOPEPTIDASE"/>
    <property type="match status" value="1"/>
</dbReference>
<dbReference type="Proteomes" id="UP001224775">
    <property type="component" value="Unassembled WGS sequence"/>
</dbReference>
<comment type="caution">
    <text evidence="12">The sequence shown here is derived from an EMBL/GenBank/DDBJ whole genome shotgun (WGS) entry which is preliminary data.</text>
</comment>
<dbReference type="Gene3D" id="3.40.630.10">
    <property type="entry name" value="Zn peptidases"/>
    <property type="match status" value="1"/>
</dbReference>
<evidence type="ECO:0000256" key="10">
    <source>
        <dbReference type="ARBA" id="ARBA00023049"/>
    </source>
</evidence>
<evidence type="ECO:0000256" key="4">
    <source>
        <dbReference type="ARBA" id="ARBA00011965"/>
    </source>
</evidence>
<keyword evidence="13" id="KW-1185">Reference proteome</keyword>
<organism evidence="12 13">
    <name type="scientific">Skeletonema marinoi</name>
    <dbReference type="NCBI Taxonomy" id="267567"/>
    <lineage>
        <taxon>Eukaryota</taxon>
        <taxon>Sar</taxon>
        <taxon>Stramenopiles</taxon>
        <taxon>Ochrophyta</taxon>
        <taxon>Bacillariophyta</taxon>
        <taxon>Coscinodiscophyceae</taxon>
        <taxon>Thalassiosirophycidae</taxon>
        <taxon>Thalassiosirales</taxon>
        <taxon>Skeletonemataceae</taxon>
        <taxon>Skeletonema</taxon>
        <taxon>Skeletonema marinoi-dohrnii complex</taxon>
    </lineage>
</organism>
<evidence type="ECO:0000256" key="2">
    <source>
        <dbReference type="ARBA" id="ARBA00001947"/>
    </source>
</evidence>